<evidence type="ECO:0000313" key="2">
    <source>
        <dbReference type="Proteomes" id="UP001345963"/>
    </source>
</evidence>
<proteinExistence type="predicted"/>
<name>A0ABU7B5T1_9TELE</name>
<reference evidence="1 2" key="1">
    <citation type="submission" date="2021-07" db="EMBL/GenBank/DDBJ databases">
        <authorList>
            <person name="Palmer J.M."/>
        </authorList>
    </citation>
    <scope>NUCLEOTIDE SEQUENCE [LARGE SCALE GENOMIC DNA]</scope>
    <source>
        <strain evidence="1 2">AT_MEX2019</strain>
        <tissue evidence="1">Muscle</tissue>
    </source>
</reference>
<comment type="caution">
    <text evidence="1">The sequence shown here is derived from an EMBL/GenBank/DDBJ whole genome shotgun (WGS) entry which is preliminary data.</text>
</comment>
<feature type="non-terminal residue" evidence="1">
    <location>
        <position position="1"/>
    </location>
</feature>
<protein>
    <submittedName>
        <fullName evidence="1">Uncharacterized protein</fullName>
    </submittedName>
</protein>
<gene>
    <name evidence="1" type="ORF">ATANTOWER_008603</name>
</gene>
<sequence>RPMYVSFVTKAILWDRGGSHHTVHDHLVPHPPSVCPRFLSHMKAHPEDFHSSCYLNNKYQQQLPSQGKMQSFNLPPATDTQFLEGRPAAPFKCLRQMGRHFYAFTPQLHSRTLLSLSCPV</sequence>
<accession>A0ABU7B5T1</accession>
<evidence type="ECO:0000313" key="1">
    <source>
        <dbReference type="EMBL" id="MED6245816.1"/>
    </source>
</evidence>
<organism evidence="1 2">
    <name type="scientific">Ataeniobius toweri</name>
    <dbReference type="NCBI Taxonomy" id="208326"/>
    <lineage>
        <taxon>Eukaryota</taxon>
        <taxon>Metazoa</taxon>
        <taxon>Chordata</taxon>
        <taxon>Craniata</taxon>
        <taxon>Vertebrata</taxon>
        <taxon>Euteleostomi</taxon>
        <taxon>Actinopterygii</taxon>
        <taxon>Neopterygii</taxon>
        <taxon>Teleostei</taxon>
        <taxon>Neoteleostei</taxon>
        <taxon>Acanthomorphata</taxon>
        <taxon>Ovalentaria</taxon>
        <taxon>Atherinomorphae</taxon>
        <taxon>Cyprinodontiformes</taxon>
        <taxon>Goodeidae</taxon>
        <taxon>Ataeniobius</taxon>
    </lineage>
</organism>
<dbReference type="Proteomes" id="UP001345963">
    <property type="component" value="Unassembled WGS sequence"/>
</dbReference>
<dbReference type="EMBL" id="JAHUTI010041367">
    <property type="protein sequence ID" value="MED6245816.1"/>
    <property type="molecule type" value="Genomic_DNA"/>
</dbReference>
<keyword evidence="2" id="KW-1185">Reference proteome</keyword>